<proteinExistence type="inferred from homology"/>
<dbReference type="GO" id="GO:0070006">
    <property type="term" value="F:metalloaminopeptidase activity"/>
    <property type="evidence" value="ECO:0007669"/>
    <property type="project" value="InterPro"/>
</dbReference>
<gene>
    <name evidence="7" type="ORF">NW74_02600</name>
</gene>
<evidence type="ECO:0000259" key="5">
    <source>
        <dbReference type="Pfam" id="PF01321"/>
    </source>
</evidence>
<dbReference type="CDD" id="cd01085">
    <property type="entry name" value="APP"/>
    <property type="match status" value="1"/>
</dbReference>
<dbReference type="GO" id="GO:0046872">
    <property type="term" value="F:metal ion binding"/>
    <property type="evidence" value="ECO:0007669"/>
    <property type="project" value="UniProtKB-KW"/>
</dbReference>
<name>A0A0B4S0Y4_9FIRM</name>
<evidence type="ECO:0000259" key="4">
    <source>
        <dbReference type="Pfam" id="PF00557"/>
    </source>
</evidence>
<dbReference type="GO" id="GO:0005737">
    <property type="term" value="C:cytoplasm"/>
    <property type="evidence" value="ECO:0007669"/>
    <property type="project" value="UniProtKB-ARBA"/>
</dbReference>
<dbReference type="InterPro" id="IPR000994">
    <property type="entry name" value="Pept_M24"/>
</dbReference>
<keyword evidence="2" id="KW-0479">Metal-binding</keyword>
<keyword evidence="8" id="KW-1185">Reference proteome</keyword>
<evidence type="ECO:0000313" key="7">
    <source>
        <dbReference type="EMBL" id="AIZ36301.1"/>
    </source>
</evidence>
<evidence type="ECO:0000256" key="2">
    <source>
        <dbReference type="ARBA" id="ARBA00022723"/>
    </source>
</evidence>
<comment type="similarity">
    <text evidence="1">Belongs to the peptidase M24B family.</text>
</comment>
<dbReference type="InterPro" id="IPR033740">
    <property type="entry name" value="Pept_M24B"/>
</dbReference>
<dbReference type="InterPro" id="IPR032416">
    <property type="entry name" value="Peptidase_M24_C"/>
</dbReference>
<dbReference type="Pfam" id="PF00557">
    <property type="entry name" value="Peptidase_M24"/>
    <property type="match status" value="1"/>
</dbReference>
<dbReference type="RefSeq" id="WP_041953686.1">
    <property type="nucleotide sequence ID" value="NZ_CP009761.1"/>
</dbReference>
<feature type="domain" description="Peptidase M24 C-terminal" evidence="6">
    <location>
        <begin position="532"/>
        <end position="592"/>
    </location>
</feature>
<evidence type="ECO:0000259" key="6">
    <source>
        <dbReference type="Pfam" id="PF16188"/>
    </source>
</evidence>
<dbReference type="SUPFAM" id="SSF53092">
    <property type="entry name" value="Creatinase/prolidase N-terminal domain"/>
    <property type="match status" value="2"/>
</dbReference>
<protein>
    <submittedName>
        <fullName evidence="7">Peptidase</fullName>
    </submittedName>
</protein>
<dbReference type="InterPro" id="IPR000587">
    <property type="entry name" value="Creatinase_N"/>
</dbReference>
<organism evidence="7 8">
    <name type="scientific">Parvimonas micra</name>
    <dbReference type="NCBI Taxonomy" id="33033"/>
    <lineage>
        <taxon>Bacteria</taxon>
        <taxon>Bacillati</taxon>
        <taxon>Bacillota</taxon>
        <taxon>Tissierellia</taxon>
        <taxon>Tissierellales</taxon>
        <taxon>Peptoniphilaceae</taxon>
        <taxon>Parvimonas</taxon>
    </lineage>
</organism>
<dbReference type="InterPro" id="IPR050422">
    <property type="entry name" value="X-Pro_aminopeptidase_P"/>
</dbReference>
<reference evidence="7 8" key="1">
    <citation type="submission" date="2014-10" db="EMBL/GenBank/DDBJ databases">
        <title>Complete genome sequence of Parvimonas micra KCOM 1535 (= ChDC B708).</title>
        <authorList>
            <person name="Kook J.-K."/>
            <person name="Park S.-N."/>
            <person name="Lim Y.K."/>
            <person name="Roh H."/>
        </authorList>
    </citation>
    <scope>NUCLEOTIDE SEQUENCE [LARGE SCALE GENOMIC DNA]</scope>
    <source>
        <strain evidence="8">KCOM 1535 / ChDC B708</strain>
    </source>
</reference>
<dbReference type="SUPFAM" id="SSF55920">
    <property type="entry name" value="Creatinase/aminopeptidase"/>
    <property type="match status" value="1"/>
</dbReference>
<dbReference type="Pfam" id="PF01321">
    <property type="entry name" value="Creatinase_N"/>
    <property type="match status" value="1"/>
</dbReference>
<dbReference type="PANTHER" id="PTHR43763">
    <property type="entry name" value="XAA-PRO AMINOPEPTIDASE 1"/>
    <property type="match status" value="1"/>
</dbReference>
<accession>A0A0B4S0Y4</accession>
<dbReference type="Proteomes" id="UP000031386">
    <property type="component" value="Chromosome"/>
</dbReference>
<dbReference type="FunFam" id="3.90.230.10:FF:000009">
    <property type="entry name" value="xaa-Pro aminopeptidase 2"/>
    <property type="match status" value="1"/>
</dbReference>
<dbReference type="Pfam" id="PF16188">
    <property type="entry name" value="Peptidase_M24_C"/>
    <property type="match status" value="1"/>
</dbReference>
<feature type="domain" description="Peptidase M24" evidence="4">
    <location>
        <begin position="312"/>
        <end position="522"/>
    </location>
</feature>
<dbReference type="InterPro" id="IPR029149">
    <property type="entry name" value="Creatin/AminoP/Spt16_N"/>
</dbReference>
<dbReference type="Pfam" id="PF16189">
    <property type="entry name" value="Creatinase_N_2"/>
    <property type="match status" value="1"/>
</dbReference>
<dbReference type="OrthoDB" id="9806388at2"/>
<evidence type="ECO:0000256" key="3">
    <source>
        <dbReference type="ARBA" id="ARBA00022801"/>
    </source>
</evidence>
<dbReference type="KEGG" id="pmic:NW74_02600"/>
<evidence type="ECO:0000256" key="1">
    <source>
        <dbReference type="ARBA" id="ARBA00008766"/>
    </source>
</evidence>
<feature type="domain" description="Creatinase N-terminal" evidence="5">
    <location>
        <begin position="5"/>
        <end position="135"/>
    </location>
</feature>
<dbReference type="EMBL" id="CP009761">
    <property type="protein sequence ID" value="AIZ36301.1"/>
    <property type="molecule type" value="Genomic_DNA"/>
</dbReference>
<dbReference type="Gene3D" id="3.40.350.10">
    <property type="entry name" value="Creatinase/prolidase N-terminal domain"/>
    <property type="match status" value="2"/>
</dbReference>
<dbReference type="AlphaFoldDB" id="A0A0B4S0Y4"/>
<dbReference type="InterPro" id="IPR036005">
    <property type="entry name" value="Creatinase/aminopeptidase-like"/>
</dbReference>
<keyword evidence="3" id="KW-0378">Hydrolase</keyword>
<evidence type="ECO:0000313" key="8">
    <source>
        <dbReference type="Proteomes" id="UP000031386"/>
    </source>
</evidence>
<sequence>MINERISKLRKLMAKRNIDAYIVPSSDPHQSEYLADYYKTRQFITGFTGSAGTAVITTKKSGLWTDGRYFIQAAKELSVGEVELYKMGVPDSISIEEFLLKEFPNGVAKIAFDGNNTSVAEYENLMRKLPNFEFITDVDYIGDIWNEEGRPAKPDSKVYIFDEKYSGESTSDRIARIRSMMKERGIDYHFIGSLDDIAYVLNIRANDVQCNPVVISYLLISENTCNLYIDKSKLSQEVADYLKENNISIKAYEVIARDISDIEAKKTLYLETKKTNVAVYSSIGRGVNVVTGLNLTSIMKCHKNEIEIKNTKNAFIKDGVALVRYLNWLETGVSTGTITEMIASEKLLEFRKQQDLFIEDSFESISAYGANASMPHYKPSHENPVKIEPRGLYLIDSGGHYLDGTTDITRTVALGKLKEEEIYHYTLVLKAHIALMEAKFLEGTNGGYLDAFTRYNLWKNRINFNHGTGHGVGHVLNVHEGPQRIGTAGNEYPMEVGMVTSDEPGIYISGSHGIRIENIMVCVKDEMTEFGQFLKFDNLTVVPIDTRPVDKSLLTEEEIVWLNDYNKMCYEKLSPYLSGHDLEYLREQCKEI</sequence>
<dbReference type="PANTHER" id="PTHR43763:SF6">
    <property type="entry name" value="XAA-PRO AMINOPEPTIDASE 1"/>
    <property type="match status" value="1"/>
</dbReference>
<dbReference type="STRING" id="33033.NW74_02600"/>
<dbReference type="Gene3D" id="3.90.230.10">
    <property type="entry name" value="Creatinase/methionine aminopeptidase superfamily"/>
    <property type="match status" value="1"/>
</dbReference>